<comment type="similarity">
    <text evidence="4">Belongs to the copper transporter (Ctr) (TC 1.A.56) family. SLC31A subfamily.</text>
</comment>
<reference evidence="5 6" key="1">
    <citation type="submission" date="2015-04" db="EMBL/GenBank/DDBJ databases">
        <authorList>
            <person name="Syromyatnikov M.Y."/>
            <person name="Popov V.N."/>
        </authorList>
    </citation>
    <scope>NUCLEOTIDE SEQUENCE [LARGE SCALE GENOMIC DNA]</scope>
</reference>
<dbReference type="PANTHER" id="PTHR12483:SF115">
    <property type="entry name" value="COPPER TRANSPORT PROTEIN"/>
    <property type="match status" value="1"/>
</dbReference>
<keyword evidence="4" id="KW-0186">Copper</keyword>
<dbReference type="GO" id="GO:0005375">
    <property type="term" value="F:copper ion transmembrane transporter activity"/>
    <property type="evidence" value="ECO:0007669"/>
    <property type="project" value="UniProtKB-UniRule"/>
</dbReference>
<dbReference type="AlphaFoldDB" id="A0A1J1HKL6"/>
<accession>A0A1J1HKL6</accession>
<dbReference type="EMBL" id="CVRI01000003">
    <property type="protein sequence ID" value="CRK87006.1"/>
    <property type="molecule type" value="Genomic_DNA"/>
</dbReference>
<feature type="transmembrane region" description="Helical" evidence="4">
    <location>
        <begin position="136"/>
        <end position="155"/>
    </location>
</feature>
<dbReference type="GO" id="GO:0016020">
    <property type="term" value="C:membrane"/>
    <property type="evidence" value="ECO:0007669"/>
    <property type="project" value="UniProtKB-SubCell"/>
</dbReference>
<protein>
    <recommendedName>
        <fullName evidence="4">Copper transport protein</fullName>
    </recommendedName>
</protein>
<organism evidence="5 6">
    <name type="scientific">Clunio marinus</name>
    <dbReference type="NCBI Taxonomy" id="568069"/>
    <lineage>
        <taxon>Eukaryota</taxon>
        <taxon>Metazoa</taxon>
        <taxon>Ecdysozoa</taxon>
        <taxon>Arthropoda</taxon>
        <taxon>Hexapoda</taxon>
        <taxon>Insecta</taxon>
        <taxon>Pterygota</taxon>
        <taxon>Neoptera</taxon>
        <taxon>Endopterygota</taxon>
        <taxon>Diptera</taxon>
        <taxon>Nematocera</taxon>
        <taxon>Chironomoidea</taxon>
        <taxon>Chironomidae</taxon>
        <taxon>Clunio</taxon>
    </lineage>
</organism>
<feature type="transmembrane region" description="Helical" evidence="4">
    <location>
        <begin position="48"/>
        <end position="65"/>
    </location>
</feature>
<evidence type="ECO:0000313" key="5">
    <source>
        <dbReference type="EMBL" id="CRK87006.1"/>
    </source>
</evidence>
<evidence type="ECO:0000256" key="1">
    <source>
        <dbReference type="ARBA" id="ARBA00022692"/>
    </source>
</evidence>
<dbReference type="PANTHER" id="PTHR12483">
    <property type="entry name" value="SOLUTE CARRIER FAMILY 31 COPPER TRANSPORTERS"/>
    <property type="match status" value="1"/>
</dbReference>
<keyword evidence="2 4" id="KW-1133">Transmembrane helix</keyword>
<dbReference type="STRING" id="568069.A0A1J1HKL6"/>
<proteinExistence type="inferred from homology"/>
<dbReference type="InterPro" id="IPR007274">
    <property type="entry name" value="Cop_transporter"/>
</dbReference>
<evidence type="ECO:0000313" key="6">
    <source>
        <dbReference type="Proteomes" id="UP000183832"/>
    </source>
</evidence>
<name>A0A1J1HKL6_9DIPT</name>
<sequence>MDHGDHDHGDGHGDDADGTVCTMNMSLHWGTCEFILVKSWQANTLPKFIGAAIGIFLLAVVYEGLKYYREMLLIESERKKQIVQKNSNGEVKVTTKQLTIREQILNVPHAVQTFLHFGQVFISYILMLIVMLCNNWLIIAICLGAGIGYLIFGWLRKIQYRDINECCY</sequence>
<evidence type="ECO:0000256" key="4">
    <source>
        <dbReference type="RuleBase" id="RU367022"/>
    </source>
</evidence>
<keyword evidence="3 4" id="KW-0472">Membrane</keyword>
<dbReference type="OrthoDB" id="161814at2759"/>
<feature type="transmembrane region" description="Helical" evidence="4">
    <location>
        <begin position="110"/>
        <end position="130"/>
    </location>
</feature>
<gene>
    <name evidence="5" type="ORF">CLUMA_CG000839</name>
</gene>
<dbReference type="Proteomes" id="UP000183832">
    <property type="component" value="Unassembled WGS sequence"/>
</dbReference>
<comment type="subcellular location">
    <subcellularLocation>
        <location evidence="4">Membrane</location>
        <topology evidence="4">Multi-pass membrane protein</topology>
    </subcellularLocation>
</comment>
<evidence type="ECO:0000256" key="3">
    <source>
        <dbReference type="ARBA" id="ARBA00023136"/>
    </source>
</evidence>
<keyword evidence="4" id="KW-0187">Copper transport</keyword>
<evidence type="ECO:0000256" key="2">
    <source>
        <dbReference type="ARBA" id="ARBA00022989"/>
    </source>
</evidence>
<keyword evidence="6" id="KW-1185">Reference proteome</keyword>
<keyword evidence="4" id="KW-0813">Transport</keyword>
<keyword evidence="1 4" id="KW-0812">Transmembrane</keyword>
<dbReference type="Pfam" id="PF04145">
    <property type="entry name" value="Ctr"/>
    <property type="match status" value="1"/>
</dbReference>
<keyword evidence="4" id="KW-0406">Ion transport</keyword>